<evidence type="ECO:0000256" key="5">
    <source>
        <dbReference type="ARBA" id="ARBA00022801"/>
    </source>
</evidence>
<evidence type="ECO:0000256" key="11">
    <source>
        <dbReference type="ARBA" id="ARBA00023235"/>
    </source>
</evidence>
<keyword evidence="7" id="KW-0269">Exonuclease</keyword>
<dbReference type="PROSITE" id="PS51198">
    <property type="entry name" value="UVRD_HELICASE_ATP_BIND"/>
    <property type="match status" value="1"/>
</dbReference>
<dbReference type="GO" id="GO:0005829">
    <property type="term" value="C:cytosol"/>
    <property type="evidence" value="ECO:0007669"/>
    <property type="project" value="TreeGrafter"/>
</dbReference>
<gene>
    <name evidence="19" type="ORF">DESPIG_01164</name>
</gene>
<dbReference type="HOGENOM" id="CLU_004585_6_0_7"/>
<keyword evidence="9" id="KW-0238">DNA-binding</keyword>
<reference evidence="19 20" key="2">
    <citation type="submission" date="2008-10" db="EMBL/GenBank/DDBJ databases">
        <authorList>
            <person name="Fulton L."/>
            <person name="Clifton S."/>
            <person name="Fulton B."/>
            <person name="Xu J."/>
            <person name="Minx P."/>
            <person name="Pepin K.H."/>
            <person name="Johnson M."/>
            <person name="Bhonagiri V."/>
            <person name="Nash W.E."/>
            <person name="Mardis E.R."/>
            <person name="Wilson R.K."/>
        </authorList>
    </citation>
    <scope>NUCLEOTIDE SEQUENCE [LARGE SCALE GENOMIC DNA]</scope>
    <source>
        <strain evidence="19 20">ATCC 29098</strain>
    </source>
</reference>
<evidence type="ECO:0000256" key="7">
    <source>
        <dbReference type="ARBA" id="ARBA00022839"/>
    </source>
</evidence>
<dbReference type="PROSITE" id="PS51217">
    <property type="entry name" value="UVRD_HELICASE_CTER"/>
    <property type="match status" value="1"/>
</dbReference>
<evidence type="ECO:0000256" key="8">
    <source>
        <dbReference type="ARBA" id="ARBA00022840"/>
    </source>
</evidence>
<dbReference type="GO" id="GO:0043138">
    <property type="term" value="F:3'-5' DNA helicase activity"/>
    <property type="evidence" value="ECO:0007669"/>
    <property type="project" value="UniProtKB-EC"/>
</dbReference>
<dbReference type="GO" id="GO:0003677">
    <property type="term" value="F:DNA binding"/>
    <property type="evidence" value="ECO:0007669"/>
    <property type="project" value="UniProtKB-KW"/>
</dbReference>
<name>B6WSW2_9BACT</name>
<keyword evidence="8 16" id="KW-0067">ATP-binding</keyword>
<dbReference type="GO" id="GO:0000725">
    <property type="term" value="P:recombinational repair"/>
    <property type="evidence" value="ECO:0007669"/>
    <property type="project" value="TreeGrafter"/>
</dbReference>
<keyword evidence="11" id="KW-0413">Isomerase</keyword>
<evidence type="ECO:0000256" key="3">
    <source>
        <dbReference type="ARBA" id="ARBA00022741"/>
    </source>
</evidence>
<dbReference type="RefSeq" id="WP_006005667.1">
    <property type="nucleotide sequence ID" value="NZ_DS996355.1"/>
</dbReference>
<dbReference type="SUPFAM" id="SSF52540">
    <property type="entry name" value="P-loop containing nucleoside triphosphate hydrolases"/>
    <property type="match status" value="1"/>
</dbReference>
<organism evidence="19 20">
    <name type="scientific">Desulfovibrio piger ATCC 29098</name>
    <dbReference type="NCBI Taxonomy" id="411464"/>
    <lineage>
        <taxon>Bacteria</taxon>
        <taxon>Pseudomonadati</taxon>
        <taxon>Thermodesulfobacteriota</taxon>
        <taxon>Desulfovibrionia</taxon>
        <taxon>Desulfovibrionales</taxon>
        <taxon>Desulfovibrionaceae</taxon>
        <taxon>Desulfovibrio</taxon>
    </lineage>
</organism>
<dbReference type="InterPro" id="IPR011335">
    <property type="entry name" value="Restrct_endonuc-II-like"/>
</dbReference>
<feature type="binding site" evidence="16">
    <location>
        <begin position="24"/>
        <end position="31"/>
    </location>
    <ligand>
        <name>ATP</name>
        <dbReference type="ChEBI" id="CHEBI:30616"/>
    </ligand>
</feature>
<dbReference type="Pfam" id="PF00580">
    <property type="entry name" value="UvrD-helicase"/>
    <property type="match status" value="1"/>
</dbReference>
<dbReference type="GO" id="GO:0016887">
    <property type="term" value="F:ATP hydrolysis activity"/>
    <property type="evidence" value="ECO:0007669"/>
    <property type="project" value="RHEA"/>
</dbReference>
<dbReference type="InterPro" id="IPR000212">
    <property type="entry name" value="DNA_helicase_UvrD/REP"/>
</dbReference>
<dbReference type="GO" id="GO:0033202">
    <property type="term" value="C:DNA helicase complex"/>
    <property type="evidence" value="ECO:0007669"/>
    <property type="project" value="TreeGrafter"/>
</dbReference>
<dbReference type="Gene3D" id="3.40.50.300">
    <property type="entry name" value="P-loop containing nucleotide triphosphate hydrolases"/>
    <property type="match status" value="3"/>
</dbReference>
<keyword evidence="5 16" id="KW-0378">Hydrolase</keyword>
<evidence type="ECO:0000256" key="13">
    <source>
        <dbReference type="ARBA" id="ARBA00034808"/>
    </source>
</evidence>
<dbReference type="GO" id="GO:0005524">
    <property type="term" value="F:ATP binding"/>
    <property type="evidence" value="ECO:0007669"/>
    <property type="project" value="UniProtKB-UniRule"/>
</dbReference>
<dbReference type="Proteomes" id="UP000003676">
    <property type="component" value="Unassembled WGS sequence"/>
</dbReference>
<dbReference type="InterPro" id="IPR011604">
    <property type="entry name" value="PDDEXK-like_dom_sf"/>
</dbReference>
<dbReference type="PANTHER" id="PTHR11070">
    <property type="entry name" value="UVRD / RECB / PCRA DNA HELICASE FAMILY MEMBER"/>
    <property type="match status" value="1"/>
</dbReference>
<dbReference type="CDD" id="cd17932">
    <property type="entry name" value="DEXQc_UvrD"/>
    <property type="match status" value="1"/>
</dbReference>
<accession>B6WSW2</accession>
<dbReference type="InterPro" id="IPR014017">
    <property type="entry name" value="DNA_helicase_UvrD-like_C"/>
</dbReference>
<dbReference type="Pfam" id="PF12705">
    <property type="entry name" value="PDDEXK_1"/>
    <property type="match status" value="1"/>
</dbReference>
<protein>
    <recommendedName>
        <fullName evidence="13">DNA 3'-5' helicase</fullName>
        <ecNumber evidence="13">5.6.2.4</ecNumber>
    </recommendedName>
    <alternativeName>
        <fullName evidence="14">DNA 3'-5' helicase II</fullName>
    </alternativeName>
</protein>
<keyword evidence="6 16" id="KW-0347">Helicase</keyword>
<dbReference type="GO" id="GO:0004527">
    <property type="term" value="F:exonuclease activity"/>
    <property type="evidence" value="ECO:0007669"/>
    <property type="project" value="UniProtKB-KW"/>
</dbReference>
<keyword evidence="2" id="KW-0540">Nuclease</keyword>
<dbReference type="AlphaFoldDB" id="B6WSW2"/>
<dbReference type="Gene3D" id="3.90.320.10">
    <property type="match status" value="1"/>
</dbReference>
<dbReference type="EMBL" id="ABXU01000029">
    <property type="protein sequence ID" value="EEB33874.1"/>
    <property type="molecule type" value="Genomic_DNA"/>
</dbReference>
<keyword evidence="3 16" id="KW-0547">Nucleotide-binding</keyword>
<evidence type="ECO:0000313" key="20">
    <source>
        <dbReference type="Proteomes" id="UP000003676"/>
    </source>
</evidence>
<comment type="catalytic activity">
    <reaction evidence="12">
        <text>Couples ATP hydrolysis with the unwinding of duplex DNA by translocating in the 3'-5' direction.</text>
        <dbReference type="EC" id="5.6.2.4"/>
    </reaction>
</comment>
<dbReference type="InterPro" id="IPR038726">
    <property type="entry name" value="PDDEXK_AddAB-type"/>
</dbReference>
<sequence length="963" mass="112162">MDFQPTQQQQAVINHDEGPVLVIAGPGAGKTFTLVERIVHLVAHKGIQPEQLLVATFTEKAANELTSRIARRLMQEGVQANVDEMYVGTLHSICLRLLEEHREFTRLRKNFTLMDQFDQSYFFFQHLRQFEELAPLSLLVRGNVNVGRWKRATLLCGWMNKLSEEVLSADALQADPDEVIQALGKWYALYLSLLEKENLLDFSVIQLEALKLLKNNPRVLTSLREKIRYVMVDEYQDTNTIQERLLFTLLDDKQNICVVGDDDQGLYRFRGATIRNILEFPRRFPKGRCAVYTLTVNYRSDPGIITFYNDWMSGSVDGFSWQGDGGTVFRHPKRISPPEGKISLKTPVLRLSGSASTENWHEEVLEFLKKMKERHLTDWNQVAFLFRSVRWDKAKALASYLEEHGIPIYAPRSDLYFEREEVRLMIGALLFLFPVFRDIREQWQKNFGALAIWDFYDTCLLLFAEKLRQPDNKELKDWCVRLVREVQGMRIRNTPLDWGFSSLFYQLIQFPLFSDYLELGTSSRDERPARNLAIFSQLIVKFEYLHHIQVLHPAYLEKNIGDFFNHYLRYIVDGGITEFEDPGDSTPQGAVSFMTIHQAKGLEFPITVVGSLHAVPRKQHTDLDELLEARHYERPAFEPLERIKEFDFKRLYYTAFSRAKNLLILSCQEELTARGKFKIPSHPFHAFYANLPSWREADFSKLKVDTVRPGGIKGHYSYTSHILIYEGCPRQYQFFKYWDFSPVREGPMLFGQLVHQTIEDIHKAVLREQSETVTEDNIRLWFDVNYANLSQKERVYLAPQIREVALGHVLRYVERKQGRWDDIRGTEVDVSLIRDEYILTGKIDLIQGKGNTVEIVDFKATPKPNQYAERHLLERYRRQLEIYAYLVEQRQGLEVSAMNLYYTGEESGVPTYRFPYDGTSVDKTIAAVDAVVGCMERREFAVQERPAKLCKECDLQSFCDRCE</sequence>
<dbReference type="eggNOG" id="COG2887">
    <property type="taxonomic scope" value="Bacteria"/>
</dbReference>
<reference evidence="19 20" key="1">
    <citation type="submission" date="2008-10" db="EMBL/GenBank/DDBJ databases">
        <title>Draft genome sequence of Desulvovibrio piger (ATCC 29098).</title>
        <authorList>
            <person name="Sudarsanam P."/>
            <person name="Ley R."/>
            <person name="Guruge J."/>
            <person name="Turnbaugh P.J."/>
            <person name="Mahowald M."/>
            <person name="Liep D."/>
            <person name="Gordon J."/>
        </authorList>
    </citation>
    <scope>NUCLEOTIDE SEQUENCE [LARGE SCALE GENOMIC DNA]</scope>
    <source>
        <strain evidence="19 20">ATCC 29098</strain>
    </source>
</reference>
<dbReference type="InterPro" id="IPR027417">
    <property type="entry name" value="P-loop_NTPase"/>
</dbReference>
<dbReference type="InterPro" id="IPR013986">
    <property type="entry name" value="DExx_box_DNA_helicase_dom_sf"/>
</dbReference>
<evidence type="ECO:0000256" key="1">
    <source>
        <dbReference type="ARBA" id="ARBA00009922"/>
    </source>
</evidence>
<evidence type="ECO:0000256" key="15">
    <source>
        <dbReference type="ARBA" id="ARBA00048988"/>
    </source>
</evidence>
<proteinExistence type="inferred from homology"/>
<dbReference type="Pfam" id="PF13361">
    <property type="entry name" value="UvrD_C"/>
    <property type="match status" value="1"/>
</dbReference>
<evidence type="ECO:0000256" key="6">
    <source>
        <dbReference type="ARBA" id="ARBA00022806"/>
    </source>
</evidence>
<dbReference type="Gene3D" id="1.10.10.160">
    <property type="match status" value="1"/>
</dbReference>
<comment type="catalytic activity">
    <reaction evidence="15">
        <text>ATP + H2O = ADP + phosphate + H(+)</text>
        <dbReference type="Rhea" id="RHEA:13065"/>
        <dbReference type="ChEBI" id="CHEBI:15377"/>
        <dbReference type="ChEBI" id="CHEBI:15378"/>
        <dbReference type="ChEBI" id="CHEBI:30616"/>
        <dbReference type="ChEBI" id="CHEBI:43474"/>
        <dbReference type="ChEBI" id="CHEBI:456216"/>
        <dbReference type="EC" id="5.6.2.4"/>
    </reaction>
</comment>
<evidence type="ECO:0000256" key="4">
    <source>
        <dbReference type="ARBA" id="ARBA00022763"/>
    </source>
</evidence>
<evidence type="ECO:0000256" key="12">
    <source>
        <dbReference type="ARBA" id="ARBA00034617"/>
    </source>
</evidence>
<dbReference type="EC" id="5.6.2.4" evidence="13"/>
<feature type="domain" description="UvrD-like helicase ATP-binding" evidence="17">
    <location>
        <begin position="3"/>
        <end position="301"/>
    </location>
</feature>
<keyword evidence="4" id="KW-0227">DNA damage</keyword>
<evidence type="ECO:0000256" key="10">
    <source>
        <dbReference type="ARBA" id="ARBA00023204"/>
    </source>
</evidence>
<comment type="caution">
    <text evidence="19">The sequence shown here is derived from an EMBL/GenBank/DDBJ whole genome shotgun (WGS) entry which is preliminary data.</text>
</comment>
<evidence type="ECO:0000256" key="16">
    <source>
        <dbReference type="PROSITE-ProRule" id="PRU00560"/>
    </source>
</evidence>
<evidence type="ECO:0000256" key="2">
    <source>
        <dbReference type="ARBA" id="ARBA00022722"/>
    </source>
</evidence>
<evidence type="ECO:0000259" key="18">
    <source>
        <dbReference type="PROSITE" id="PS51217"/>
    </source>
</evidence>
<evidence type="ECO:0000256" key="9">
    <source>
        <dbReference type="ARBA" id="ARBA00023125"/>
    </source>
</evidence>
<feature type="domain" description="UvrD-like helicase C-terminal" evidence="18">
    <location>
        <begin position="314"/>
        <end position="601"/>
    </location>
</feature>
<dbReference type="OrthoDB" id="9810135at2"/>
<comment type="similarity">
    <text evidence="1">Belongs to the helicase family. UvrD subfamily.</text>
</comment>
<dbReference type="SUPFAM" id="SSF52980">
    <property type="entry name" value="Restriction endonuclease-like"/>
    <property type="match status" value="1"/>
</dbReference>
<dbReference type="InterPro" id="IPR014016">
    <property type="entry name" value="UvrD-like_ATP-bd"/>
</dbReference>
<dbReference type="PANTHER" id="PTHR11070:SF2">
    <property type="entry name" value="ATP-DEPENDENT DNA HELICASE SRS2"/>
    <property type="match status" value="1"/>
</dbReference>
<dbReference type="eggNOG" id="COG0210">
    <property type="taxonomic scope" value="Bacteria"/>
</dbReference>
<evidence type="ECO:0000256" key="14">
    <source>
        <dbReference type="ARBA" id="ARBA00034923"/>
    </source>
</evidence>
<evidence type="ECO:0000259" key="17">
    <source>
        <dbReference type="PROSITE" id="PS51198"/>
    </source>
</evidence>
<evidence type="ECO:0000313" key="19">
    <source>
        <dbReference type="EMBL" id="EEB33874.1"/>
    </source>
</evidence>
<keyword evidence="10" id="KW-0234">DNA repair</keyword>